<sequence>MQVTLQRRGDEWFVVVPDEFVKQQQLKKGDPVHLLAHSKSESTVGRDRPARRYTLKELLAEMPDEVPRVEGWEEMPSVGRELSPD</sequence>
<reference evidence="2" key="1">
    <citation type="journal article" date="2019" name="Int. J. Syst. Evol. Microbiol.">
        <title>The Global Catalogue of Microorganisms (GCM) 10K type strain sequencing project: providing services to taxonomists for standard genome sequencing and annotation.</title>
        <authorList>
            <consortium name="The Broad Institute Genomics Platform"/>
            <consortium name="The Broad Institute Genome Sequencing Center for Infectious Disease"/>
            <person name="Wu L."/>
            <person name="Ma J."/>
        </authorList>
    </citation>
    <scope>NUCLEOTIDE SEQUENCE [LARGE SCALE GENOMIC DNA]</scope>
    <source>
        <strain evidence="2">KCTC 42083</strain>
    </source>
</reference>
<accession>A0A8H9IMT6</accession>
<proteinExistence type="predicted"/>
<dbReference type="RefSeq" id="WP_189393630.1">
    <property type="nucleotide sequence ID" value="NZ_BMZN01000005.1"/>
</dbReference>
<dbReference type="SUPFAM" id="SSF89447">
    <property type="entry name" value="AbrB/MazE/MraZ-like"/>
    <property type="match status" value="1"/>
</dbReference>
<dbReference type="AlphaFoldDB" id="A0A8H9IMT6"/>
<evidence type="ECO:0000313" key="1">
    <source>
        <dbReference type="EMBL" id="GHC56400.1"/>
    </source>
</evidence>
<dbReference type="InterPro" id="IPR037914">
    <property type="entry name" value="SpoVT-AbrB_sf"/>
</dbReference>
<gene>
    <name evidence="1" type="ORF">GCM10010096_31630</name>
</gene>
<dbReference type="EMBL" id="BMZN01000005">
    <property type="protein sequence ID" value="GHC56400.1"/>
    <property type="molecule type" value="Genomic_DNA"/>
</dbReference>
<protein>
    <recommendedName>
        <fullName evidence="3">AbrB/MazE/SpoVT family DNA-binding domain-containing protein</fullName>
    </recommendedName>
</protein>
<organism evidence="1 2">
    <name type="scientific">Alcaligenes pakistanensis</name>
    <dbReference type="NCBI Taxonomy" id="1482717"/>
    <lineage>
        <taxon>Bacteria</taxon>
        <taxon>Pseudomonadati</taxon>
        <taxon>Pseudomonadota</taxon>
        <taxon>Betaproteobacteria</taxon>
        <taxon>Burkholderiales</taxon>
        <taxon>Alcaligenaceae</taxon>
        <taxon>Alcaligenes</taxon>
    </lineage>
</organism>
<comment type="caution">
    <text evidence="1">The sequence shown here is derived from an EMBL/GenBank/DDBJ whole genome shotgun (WGS) entry which is preliminary data.</text>
</comment>
<dbReference type="Proteomes" id="UP000608923">
    <property type="component" value="Unassembled WGS sequence"/>
</dbReference>
<evidence type="ECO:0008006" key="3">
    <source>
        <dbReference type="Google" id="ProtNLM"/>
    </source>
</evidence>
<name>A0A8H9IMT6_9BURK</name>
<keyword evidence="2" id="KW-1185">Reference proteome</keyword>
<dbReference type="Gene3D" id="2.10.260.10">
    <property type="match status" value="1"/>
</dbReference>
<evidence type="ECO:0000313" key="2">
    <source>
        <dbReference type="Proteomes" id="UP000608923"/>
    </source>
</evidence>